<name>A0A6M3L7W4_9ZZZZ</name>
<evidence type="ECO:0000313" key="4">
    <source>
        <dbReference type="EMBL" id="QJI04000.1"/>
    </source>
</evidence>
<gene>
    <name evidence="2" type="ORF">MM415A03750_0001</name>
    <name evidence="3" type="ORF">MM415B03474_0001</name>
    <name evidence="4" type="ORF">TM448B05796_0010</name>
</gene>
<evidence type="ECO:0000259" key="1">
    <source>
        <dbReference type="Pfam" id="PF11195"/>
    </source>
</evidence>
<dbReference type="EMBL" id="MT142961">
    <property type="protein sequence ID" value="QJA91087.1"/>
    <property type="molecule type" value="Genomic_DNA"/>
</dbReference>
<evidence type="ECO:0000313" key="2">
    <source>
        <dbReference type="EMBL" id="QJA70402.1"/>
    </source>
</evidence>
<sequence length="71" mass="8416">MNFGEAFEHVRLVKDGAMRLPTWSDDVRIKAQFPDENSKMTAPYLYVESRFGRVPWKETMIELFSTEWETV</sequence>
<dbReference type="EMBL" id="MT141790">
    <property type="protein sequence ID" value="QJA70402.1"/>
    <property type="molecule type" value="Genomic_DNA"/>
</dbReference>
<dbReference type="InterPro" id="IPR021361">
    <property type="entry name" value="Tad2-like_dom"/>
</dbReference>
<reference evidence="3" key="1">
    <citation type="submission" date="2020-03" db="EMBL/GenBank/DDBJ databases">
        <title>The deep terrestrial virosphere.</title>
        <authorList>
            <person name="Holmfeldt K."/>
            <person name="Nilsson E."/>
            <person name="Simone D."/>
            <person name="Lopez-Fernandez M."/>
            <person name="Wu X."/>
            <person name="de Brujin I."/>
            <person name="Lundin D."/>
            <person name="Andersson A."/>
            <person name="Bertilsson S."/>
            <person name="Dopson M."/>
        </authorList>
    </citation>
    <scope>NUCLEOTIDE SEQUENCE</scope>
    <source>
        <strain evidence="2">MM415A03750</strain>
        <strain evidence="3">MM415B03474</strain>
        <strain evidence="4">TM448B05796</strain>
    </source>
</reference>
<dbReference type="AlphaFoldDB" id="A0A6M3L7W4"/>
<dbReference type="EMBL" id="MT145138">
    <property type="protein sequence ID" value="QJI04000.1"/>
    <property type="molecule type" value="Genomic_DNA"/>
</dbReference>
<dbReference type="Pfam" id="PF11195">
    <property type="entry name" value="Tad2-like"/>
    <property type="match status" value="1"/>
</dbReference>
<protein>
    <recommendedName>
        <fullName evidence="1">Thoeris anti-defense 2-like domain-containing protein</fullName>
    </recommendedName>
</protein>
<evidence type="ECO:0000313" key="3">
    <source>
        <dbReference type="EMBL" id="QJA91087.1"/>
    </source>
</evidence>
<organism evidence="3">
    <name type="scientific">viral metagenome</name>
    <dbReference type="NCBI Taxonomy" id="1070528"/>
    <lineage>
        <taxon>unclassified sequences</taxon>
        <taxon>metagenomes</taxon>
        <taxon>organismal metagenomes</taxon>
    </lineage>
</organism>
<proteinExistence type="predicted"/>
<feature type="domain" description="Thoeris anti-defense 2-like" evidence="1">
    <location>
        <begin position="1"/>
        <end position="71"/>
    </location>
</feature>
<accession>A0A6M3L7W4</accession>